<organism evidence="1 2">
    <name type="scientific">Argiope bruennichi</name>
    <name type="common">Wasp spider</name>
    <name type="synonym">Aranea bruennichi</name>
    <dbReference type="NCBI Taxonomy" id="94029"/>
    <lineage>
        <taxon>Eukaryota</taxon>
        <taxon>Metazoa</taxon>
        <taxon>Ecdysozoa</taxon>
        <taxon>Arthropoda</taxon>
        <taxon>Chelicerata</taxon>
        <taxon>Arachnida</taxon>
        <taxon>Araneae</taxon>
        <taxon>Araneomorphae</taxon>
        <taxon>Entelegynae</taxon>
        <taxon>Araneoidea</taxon>
        <taxon>Araneidae</taxon>
        <taxon>Argiope</taxon>
    </lineage>
</organism>
<reference evidence="1" key="1">
    <citation type="journal article" date="2020" name="bioRxiv">
        <title>Chromosome-level reference genome of the European wasp spider Argiope bruennichi: a resource for studies on range expansion and evolutionary adaptation.</title>
        <authorList>
            <person name="Sheffer M.M."/>
            <person name="Hoppe A."/>
            <person name="Krehenwinkel H."/>
            <person name="Uhl G."/>
            <person name="Kuss A.W."/>
            <person name="Jensen L."/>
            <person name="Jensen C."/>
            <person name="Gillespie R.G."/>
            <person name="Hoff K.J."/>
            <person name="Prost S."/>
        </authorList>
    </citation>
    <scope>NUCLEOTIDE SEQUENCE</scope>
</reference>
<dbReference type="Proteomes" id="UP000807504">
    <property type="component" value="Unassembled WGS sequence"/>
</dbReference>
<dbReference type="AlphaFoldDB" id="A0A8T0FY17"/>
<evidence type="ECO:0000313" key="2">
    <source>
        <dbReference type="Proteomes" id="UP000807504"/>
    </source>
</evidence>
<dbReference type="EMBL" id="JABXBU010000001">
    <property type="protein sequence ID" value="KAF8795941.1"/>
    <property type="molecule type" value="Genomic_DNA"/>
</dbReference>
<proteinExistence type="predicted"/>
<protein>
    <submittedName>
        <fullName evidence="1">Uncharacterized protein</fullName>
    </submittedName>
</protein>
<name>A0A8T0FY17_ARGBR</name>
<evidence type="ECO:0000313" key="1">
    <source>
        <dbReference type="EMBL" id="KAF8795941.1"/>
    </source>
</evidence>
<accession>A0A8T0FY17</accession>
<comment type="caution">
    <text evidence="1">The sequence shown here is derived from an EMBL/GenBank/DDBJ whole genome shotgun (WGS) entry which is preliminary data.</text>
</comment>
<sequence length="311" mass="35629">MDNNVYAENNCVNGNTDTFQDNIENFDSSYANRNENGFTSEFIEDYSNVLENSDLKENETISDIHNSNNENNKLSNLNFLQKNENISLQIIINQKAQFEEQFIDLKSDLTITPELRNIQKKLTIPCMTALDYFKRIEMEGENKTDENFKLSSSSKEINFNTGSLCTEKISTPQNELIEAEFANGSNNTKYAKENQIKLSTFHKEITCNKEIPKNKDSNSSLAEIETNNDLDKIGHNLYSSDKINAVSSTNIFKTENIRDIGSCLLNEEEFIAEKITFREKEESDDNDVIPTGVFTHLMKYLNIIMKRLPSI</sequence>
<keyword evidence="2" id="KW-1185">Reference proteome</keyword>
<reference evidence="1" key="2">
    <citation type="submission" date="2020-06" db="EMBL/GenBank/DDBJ databases">
        <authorList>
            <person name="Sheffer M."/>
        </authorList>
    </citation>
    <scope>NUCLEOTIDE SEQUENCE</scope>
</reference>
<gene>
    <name evidence="1" type="ORF">HNY73_000385</name>
</gene>